<name>A0A858SL76_9RHOB</name>
<dbReference type="EMBL" id="CP048788">
    <property type="protein sequence ID" value="QJF49654.1"/>
    <property type="molecule type" value="Genomic_DNA"/>
</dbReference>
<evidence type="ECO:0000313" key="1">
    <source>
        <dbReference type="EMBL" id="QJF49654.1"/>
    </source>
</evidence>
<keyword evidence="2" id="KW-1185">Reference proteome</keyword>
<gene>
    <name evidence="1" type="ORF">G3256_10565</name>
</gene>
<dbReference type="AlphaFoldDB" id="A0A858SL76"/>
<organism evidence="1 2">
    <name type="scientific">Roseobacter ponti</name>
    <dbReference type="NCBI Taxonomy" id="1891787"/>
    <lineage>
        <taxon>Bacteria</taxon>
        <taxon>Pseudomonadati</taxon>
        <taxon>Pseudomonadota</taxon>
        <taxon>Alphaproteobacteria</taxon>
        <taxon>Rhodobacterales</taxon>
        <taxon>Roseobacteraceae</taxon>
        <taxon>Roseobacter</taxon>
    </lineage>
</organism>
<protein>
    <submittedName>
        <fullName evidence="1">Uncharacterized protein</fullName>
    </submittedName>
</protein>
<sequence>MTTPDDDVIKALDALLNEAAGEHVQLPGGLTARVLADARGVQTGREKAVAKPAPGGFFARLQAVMPGGWRGAGGLVAATCAGFWIGISPPAALPDPGGALFETGTVTNWDGPVDLAGFGWAVEEE</sequence>
<dbReference type="KEGG" id="rpon:G3256_10565"/>
<reference evidence="1 2" key="1">
    <citation type="submission" date="2020-02" db="EMBL/GenBank/DDBJ databases">
        <title>Genome sequence of Roseobacter ponti.</title>
        <authorList>
            <person name="Hollensteiner J."/>
            <person name="Schneider D."/>
            <person name="Poehlein A."/>
            <person name="Daniel R."/>
        </authorList>
    </citation>
    <scope>NUCLEOTIDE SEQUENCE [LARGE SCALE GENOMIC DNA]</scope>
    <source>
        <strain evidence="1 2">DSM 106830</strain>
    </source>
</reference>
<evidence type="ECO:0000313" key="2">
    <source>
        <dbReference type="Proteomes" id="UP000503308"/>
    </source>
</evidence>
<dbReference type="RefSeq" id="WP_169638878.1">
    <property type="nucleotide sequence ID" value="NZ_CP048788.1"/>
</dbReference>
<accession>A0A858SL76</accession>
<dbReference type="Proteomes" id="UP000503308">
    <property type="component" value="Chromosome"/>
</dbReference>
<proteinExistence type="predicted"/>